<keyword evidence="5" id="KW-0813">Transport</keyword>
<reference evidence="7 8" key="1">
    <citation type="journal article" date="2003" name="Mol. Microbiol.">
        <title>An integrated analysis of the genome of the hyperthermophilic archaeon Pyrococcus abyssi.</title>
        <authorList>
            <person name="Cohen G."/>
            <person name="Barbe V."/>
            <person name="Flament D."/>
            <person name="Galperin M."/>
            <person name="Heilig R."/>
            <person name="Ripp R."/>
            <person name="Lecompte O."/>
            <person name="Prieur D."/>
            <person name="Poch O."/>
            <person name="Quellerou J."/>
            <person name="Thierry J.C."/>
            <person name="Van der Oost J."/>
            <person name="Weissenbach J."/>
            <person name="Zivanovic Y."/>
            <person name="Forterre P."/>
        </authorList>
    </citation>
    <scope>NUCLEOTIDE SEQUENCE [LARGE SCALE GENOMIC DNA]</scope>
    <source>
        <strain evidence="8">GE5 / Orsay</strain>
    </source>
</reference>
<feature type="transmembrane region" description="Helical" evidence="5">
    <location>
        <begin position="192"/>
        <end position="213"/>
    </location>
</feature>
<comment type="similarity">
    <text evidence="5">Belongs to the binding-protein-dependent transport system permease family.</text>
</comment>
<dbReference type="PROSITE" id="PS50928">
    <property type="entry name" value="ABC_TM1"/>
    <property type="match status" value="1"/>
</dbReference>
<dbReference type="Pfam" id="PF00528">
    <property type="entry name" value="BPD_transp_1"/>
    <property type="match status" value="1"/>
</dbReference>
<dbReference type="AlphaFoldDB" id="Q9V056"/>
<name>Q9V056_PYRAB</name>
<dbReference type="PIR" id="A75142">
    <property type="entry name" value="A75142"/>
</dbReference>
<dbReference type="InterPro" id="IPR000515">
    <property type="entry name" value="MetI-like"/>
</dbReference>
<dbReference type="PANTHER" id="PTHR43376">
    <property type="entry name" value="OLIGOPEPTIDE TRANSPORT SYSTEM PERMEASE PROTEIN"/>
    <property type="match status" value="1"/>
</dbReference>
<feature type="transmembrane region" description="Helical" evidence="5">
    <location>
        <begin position="15"/>
        <end position="34"/>
    </location>
</feature>
<dbReference type="PATRIC" id="fig|272844.11.peg.993"/>
<dbReference type="STRING" id="272844.PAB0628"/>
<feature type="transmembrane region" description="Helical" evidence="5">
    <location>
        <begin position="295"/>
        <end position="321"/>
    </location>
</feature>
<keyword evidence="3 5" id="KW-1133">Transmembrane helix</keyword>
<feature type="transmembrane region" description="Helical" evidence="5">
    <location>
        <begin position="152"/>
        <end position="172"/>
    </location>
</feature>
<evidence type="ECO:0000313" key="7">
    <source>
        <dbReference type="EMBL" id="CAB49850.1"/>
    </source>
</evidence>
<proteinExistence type="inferred from homology"/>
<dbReference type="SUPFAM" id="SSF161098">
    <property type="entry name" value="MetI-like"/>
    <property type="match status" value="1"/>
</dbReference>
<dbReference type="Gene3D" id="1.10.3720.10">
    <property type="entry name" value="MetI-like"/>
    <property type="match status" value="1"/>
</dbReference>
<keyword evidence="4 5" id="KW-0472">Membrane</keyword>
<keyword evidence="2 5" id="KW-0812">Transmembrane</keyword>
<dbReference type="eggNOG" id="arCOG00751">
    <property type="taxonomic scope" value="Archaea"/>
</dbReference>
<dbReference type="InterPro" id="IPR035906">
    <property type="entry name" value="MetI-like_sf"/>
</dbReference>
<dbReference type="PANTHER" id="PTHR43376:SF1">
    <property type="entry name" value="OLIGOPEPTIDE TRANSPORT SYSTEM PERMEASE PROTEIN"/>
    <property type="match status" value="1"/>
</dbReference>
<dbReference type="HOGENOM" id="CLU_036879_1_0_2"/>
<dbReference type="CDD" id="cd06261">
    <property type="entry name" value="TM_PBP2"/>
    <property type="match status" value="1"/>
</dbReference>
<evidence type="ECO:0000256" key="4">
    <source>
        <dbReference type="ARBA" id="ARBA00023136"/>
    </source>
</evidence>
<evidence type="ECO:0000259" key="6">
    <source>
        <dbReference type="PROSITE" id="PS50928"/>
    </source>
</evidence>
<evidence type="ECO:0000256" key="1">
    <source>
        <dbReference type="ARBA" id="ARBA00004141"/>
    </source>
</evidence>
<protein>
    <submittedName>
        <fullName evidence="7">AppB-2 oligopeptide transport system permease protein appB</fullName>
    </submittedName>
</protein>
<evidence type="ECO:0000256" key="3">
    <source>
        <dbReference type="ARBA" id="ARBA00022989"/>
    </source>
</evidence>
<dbReference type="Proteomes" id="UP000000810">
    <property type="component" value="Chromosome"/>
</dbReference>
<dbReference type="GO" id="GO:0005886">
    <property type="term" value="C:plasma membrane"/>
    <property type="evidence" value="ECO:0007669"/>
    <property type="project" value="UniProtKB-SubCell"/>
</dbReference>
<gene>
    <name evidence="7" type="primary">appB-2</name>
    <name evidence="7" type="ORF">PAB0628</name>
</gene>
<evidence type="ECO:0000313" key="8">
    <source>
        <dbReference type="Proteomes" id="UP000000810"/>
    </source>
</evidence>
<dbReference type="PhylomeDB" id="Q9V056"/>
<comment type="subcellular location">
    <subcellularLocation>
        <location evidence="5">Cell membrane</location>
        <topology evidence="5">Multi-pass membrane protein</topology>
    </subcellularLocation>
    <subcellularLocation>
        <location evidence="1">Membrane</location>
        <topology evidence="1">Multi-pass membrane protein</topology>
    </subcellularLocation>
</comment>
<dbReference type="GO" id="GO:0055085">
    <property type="term" value="P:transmembrane transport"/>
    <property type="evidence" value="ECO:0007669"/>
    <property type="project" value="InterPro"/>
</dbReference>
<feature type="transmembrane region" description="Helical" evidence="5">
    <location>
        <begin position="111"/>
        <end position="131"/>
    </location>
</feature>
<dbReference type="KEGG" id="pab:PAB0628"/>
<accession>Q9V056</accession>
<keyword evidence="8" id="KW-1185">Reference proteome</keyword>
<organism evidence="7 8">
    <name type="scientific">Pyrococcus abyssi (strain GE5 / Orsay)</name>
    <dbReference type="NCBI Taxonomy" id="272844"/>
    <lineage>
        <taxon>Archaea</taxon>
        <taxon>Methanobacteriati</taxon>
        <taxon>Methanobacteriota</taxon>
        <taxon>Thermococci</taxon>
        <taxon>Thermococcales</taxon>
        <taxon>Thermococcaceae</taxon>
        <taxon>Pyrococcus</taxon>
    </lineage>
</organism>
<feature type="domain" description="ABC transmembrane type-1" evidence="6">
    <location>
        <begin position="105"/>
        <end position="314"/>
    </location>
</feature>
<feature type="transmembrane region" description="Helical" evidence="5">
    <location>
        <begin position="249"/>
        <end position="275"/>
    </location>
</feature>
<sequence length="334" mass="38253">MMSGIKRYLLRKTMIYILTFFFAVTIDFIIPRIMPGDPIAVLLSRFATLPEATKYLHSYFVQAFGLDKPLWEQYISFWKAVLHGDLGISIYYYPKPVAEILKEALPYDLALLFPALVASWFVGNWLGALAGKNKKLDNYLMPIFYFLQASPYFWFAILLSYLFTFKLGWFPISGAYSYGIIPSLSWEFIKDYLHHWTLPFLSLFMVQLGGWAIGMRNMIIYEIEADYIRYLESLGVSEKILMKHAFKNAMLPQVTGLALQLGLLVAGNVTVQVVFSYPGIGYVLMQGIMNQDYFLIQGAFLVIILTVLVANFVIDLLYAIIDPRVRISYTEEGA</sequence>
<evidence type="ECO:0000256" key="2">
    <source>
        <dbReference type="ARBA" id="ARBA00022692"/>
    </source>
</evidence>
<dbReference type="RefSeq" id="WP_010868059.1">
    <property type="nucleotide sequence ID" value="NC_000868.1"/>
</dbReference>
<evidence type="ECO:0000256" key="5">
    <source>
        <dbReference type="RuleBase" id="RU363032"/>
    </source>
</evidence>
<dbReference type="EMBL" id="AJ248285">
    <property type="protein sequence ID" value="CAB49850.1"/>
    <property type="molecule type" value="Genomic_DNA"/>
</dbReference>